<dbReference type="Pfam" id="PF01636">
    <property type="entry name" value="APH"/>
    <property type="match status" value="1"/>
</dbReference>
<dbReference type="InterPro" id="IPR011009">
    <property type="entry name" value="Kinase-like_dom_sf"/>
</dbReference>
<feature type="non-terminal residue" evidence="2">
    <location>
        <position position="358"/>
    </location>
</feature>
<organism evidence="2 3">
    <name type="scientific">Aspergillus ellipticus CBS 707.79</name>
    <dbReference type="NCBI Taxonomy" id="1448320"/>
    <lineage>
        <taxon>Eukaryota</taxon>
        <taxon>Fungi</taxon>
        <taxon>Dikarya</taxon>
        <taxon>Ascomycota</taxon>
        <taxon>Pezizomycotina</taxon>
        <taxon>Eurotiomycetes</taxon>
        <taxon>Eurotiomycetidae</taxon>
        <taxon>Eurotiales</taxon>
        <taxon>Aspergillaceae</taxon>
        <taxon>Aspergillus</taxon>
        <taxon>Aspergillus subgen. Circumdati</taxon>
    </lineage>
</organism>
<evidence type="ECO:0000313" key="2">
    <source>
        <dbReference type="EMBL" id="PYH99738.1"/>
    </source>
</evidence>
<feature type="non-terminal residue" evidence="2">
    <location>
        <position position="1"/>
    </location>
</feature>
<dbReference type="Proteomes" id="UP000247810">
    <property type="component" value="Unassembled WGS sequence"/>
</dbReference>
<reference evidence="2 3" key="1">
    <citation type="submission" date="2018-02" db="EMBL/GenBank/DDBJ databases">
        <title>The genomes of Aspergillus section Nigri reveals drivers in fungal speciation.</title>
        <authorList>
            <consortium name="DOE Joint Genome Institute"/>
            <person name="Vesth T.C."/>
            <person name="Nybo J."/>
            <person name="Theobald S."/>
            <person name="Brandl J."/>
            <person name="Frisvad J.C."/>
            <person name="Nielsen K.F."/>
            <person name="Lyhne E.K."/>
            <person name="Kogle M.E."/>
            <person name="Kuo A."/>
            <person name="Riley R."/>
            <person name="Clum A."/>
            <person name="Nolan M."/>
            <person name="Lipzen A."/>
            <person name="Salamov A."/>
            <person name="Henrissat B."/>
            <person name="Wiebenga A."/>
            <person name="De vries R.P."/>
            <person name="Grigoriev I.V."/>
            <person name="Mortensen U.H."/>
            <person name="Andersen M.R."/>
            <person name="Baker S.E."/>
        </authorList>
    </citation>
    <scope>NUCLEOTIDE SEQUENCE [LARGE SCALE GENOMIC DNA]</scope>
    <source>
        <strain evidence="2 3">CBS 707.79</strain>
    </source>
</reference>
<dbReference type="InterPro" id="IPR002575">
    <property type="entry name" value="Aminoglycoside_PTrfase"/>
</dbReference>
<dbReference type="Gene3D" id="3.90.1200.10">
    <property type="match status" value="1"/>
</dbReference>
<dbReference type="VEuPathDB" id="FungiDB:BO71DRAFT_279679"/>
<evidence type="ECO:0000313" key="3">
    <source>
        <dbReference type="Proteomes" id="UP000247810"/>
    </source>
</evidence>
<feature type="domain" description="Aminoglycoside phosphotransferase" evidence="1">
    <location>
        <begin position="126"/>
        <end position="289"/>
    </location>
</feature>
<sequence>ILSSLSETPYACGSLTRLSGGNVNFIYRGTLTKPFENGCSSVILKHSEERAAHVPDLDIPLIRCIAEQAVLKTLTTQCSGMIPLSGAKIRTPQLYHFDTQSYTSVMEDFVDTMTLNCVLGAHEKLDSDSGATLGNAVGGWLRAFHENMQPDLDMAIIGEYSKLLRVRSVVWYFRNFTNTAQRLLDLPEHDKIILKEYTRKFVVEELLRRDDRGWGIINADFSTRNILVSKSQTSEGQNPDLGIVDWESCQYGSHMQDLGRIIADLHIIHALIDNELCISMAQAIFKGYGEVNEAESFRLAVYIGGFLLNMETLVENFDKIDNERKKALAVCARDIFVKACEKDRKWFETSILAYLFTG</sequence>
<proteinExistence type="predicted"/>
<dbReference type="STRING" id="1448320.A0A319EG29"/>
<name>A0A319EG29_9EURO</name>
<dbReference type="OrthoDB" id="25129at2759"/>
<dbReference type="Gene3D" id="3.30.200.20">
    <property type="entry name" value="Phosphorylase Kinase, domain 1"/>
    <property type="match status" value="1"/>
</dbReference>
<keyword evidence="3" id="KW-1185">Reference proteome</keyword>
<dbReference type="SUPFAM" id="SSF56112">
    <property type="entry name" value="Protein kinase-like (PK-like)"/>
    <property type="match status" value="1"/>
</dbReference>
<protein>
    <recommendedName>
        <fullName evidence="1">Aminoglycoside phosphotransferase domain-containing protein</fullName>
    </recommendedName>
</protein>
<dbReference type="AlphaFoldDB" id="A0A319EG29"/>
<dbReference type="EMBL" id="KZ825799">
    <property type="protein sequence ID" value="PYH99738.1"/>
    <property type="molecule type" value="Genomic_DNA"/>
</dbReference>
<accession>A0A319EG29</accession>
<gene>
    <name evidence="2" type="ORF">BO71DRAFT_279679</name>
</gene>
<evidence type="ECO:0000259" key="1">
    <source>
        <dbReference type="Pfam" id="PF01636"/>
    </source>
</evidence>